<protein>
    <submittedName>
        <fullName evidence="1">Uncharacterized protein</fullName>
    </submittedName>
</protein>
<evidence type="ECO:0000313" key="2">
    <source>
        <dbReference type="Proteomes" id="UP000541444"/>
    </source>
</evidence>
<reference evidence="1 2" key="1">
    <citation type="journal article" date="2020" name="IScience">
        <title>Genome Sequencing of the Endangered Kingdonia uniflora (Circaeasteraceae, Ranunculales) Reveals Potential Mechanisms of Evolutionary Specialization.</title>
        <authorList>
            <person name="Sun Y."/>
            <person name="Deng T."/>
            <person name="Zhang A."/>
            <person name="Moore M.J."/>
            <person name="Landis J.B."/>
            <person name="Lin N."/>
            <person name="Zhang H."/>
            <person name="Zhang X."/>
            <person name="Huang J."/>
            <person name="Zhang X."/>
            <person name="Sun H."/>
            <person name="Wang H."/>
        </authorList>
    </citation>
    <scope>NUCLEOTIDE SEQUENCE [LARGE SCALE GENOMIC DNA]</scope>
    <source>
        <strain evidence="1">TB1705</strain>
        <tissue evidence="1">Leaf</tissue>
    </source>
</reference>
<keyword evidence="2" id="KW-1185">Reference proteome</keyword>
<name>A0A7J7NVA8_9MAGN</name>
<feature type="non-terminal residue" evidence="1">
    <location>
        <position position="1"/>
    </location>
</feature>
<dbReference type="AlphaFoldDB" id="A0A7J7NVA8"/>
<comment type="caution">
    <text evidence="1">The sequence shown here is derived from an EMBL/GenBank/DDBJ whole genome shotgun (WGS) entry which is preliminary data.</text>
</comment>
<accession>A0A7J7NVA8</accession>
<sequence length="74" mass="8574">MHSRGAGLSTIRDPRVCSNIGVLKIFKVTPKYQSGRRVYMILRINQEKQLKIGDEVQRKKMFIDYNVFTSVEQG</sequence>
<evidence type="ECO:0000313" key="1">
    <source>
        <dbReference type="EMBL" id="KAF6170848.1"/>
    </source>
</evidence>
<proteinExistence type="predicted"/>
<dbReference type="EMBL" id="JACGCM010000560">
    <property type="protein sequence ID" value="KAF6170848.1"/>
    <property type="molecule type" value="Genomic_DNA"/>
</dbReference>
<organism evidence="1 2">
    <name type="scientific">Kingdonia uniflora</name>
    <dbReference type="NCBI Taxonomy" id="39325"/>
    <lineage>
        <taxon>Eukaryota</taxon>
        <taxon>Viridiplantae</taxon>
        <taxon>Streptophyta</taxon>
        <taxon>Embryophyta</taxon>
        <taxon>Tracheophyta</taxon>
        <taxon>Spermatophyta</taxon>
        <taxon>Magnoliopsida</taxon>
        <taxon>Ranunculales</taxon>
        <taxon>Circaeasteraceae</taxon>
        <taxon>Kingdonia</taxon>
    </lineage>
</organism>
<gene>
    <name evidence="1" type="ORF">GIB67_015800</name>
</gene>
<dbReference type="Proteomes" id="UP000541444">
    <property type="component" value="Unassembled WGS sequence"/>
</dbReference>